<protein>
    <recommendedName>
        <fullName evidence="3">Secretion system C-terminal sorting domain-containing protein</fullName>
    </recommendedName>
</protein>
<feature type="signal peptide" evidence="2">
    <location>
        <begin position="1"/>
        <end position="19"/>
    </location>
</feature>
<comment type="caution">
    <text evidence="4">The sequence shown here is derived from an EMBL/GenBank/DDBJ whole genome shotgun (WGS) entry which is preliminary data.</text>
</comment>
<dbReference type="EMBL" id="MSCN01000001">
    <property type="protein sequence ID" value="PQJ77873.1"/>
    <property type="molecule type" value="Genomic_DNA"/>
</dbReference>
<dbReference type="Proteomes" id="UP000238882">
    <property type="component" value="Unassembled WGS sequence"/>
</dbReference>
<feature type="domain" description="Secretion system C-terminal sorting" evidence="3">
    <location>
        <begin position="31"/>
        <end position="105"/>
    </location>
</feature>
<evidence type="ECO:0000313" key="5">
    <source>
        <dbReference type="Proteomes" id="UP000238882"/>
    </source>
</evidence>
<accession>A0A2S7WJW9</accession>
<name>A0A2S7WJW9_9FLAO</name>
<dbReference type="RefSeq" id="WP_105014456.1">
    <property type="nucleotide sequence ID" value="NZ_MSCN01000001.1"/>
</dbReference>
<proteinExistence type="predicted"/>
<evidence type="ECO:0000256" key="1">
    <source>
        <dbReference type="ARBA" id="ARBA00022729"/>
    </source>
</evidence>
<keyword evidence="1 2" id="KW-0732">Signal</keyword>
<keyword evidence="5" id="KW-1185">Reference proteome</keyword>
<evidence type="ECO:0000259" key="3">
    <source>
        <dbReference type="Pfam" id="PF18962"/>
    </source>
</evidence>
<dbReference type="InterPro" id="IPR026444">
    <property type="entry name" value="Secre_tail"/>
</dbReference>
<reference evidence="4 5" key="1">
    <citation type="submission" date="2016-12" db="EMBL/GenBank/DDBJ databases">
        <title>Trade-off between light-utilization and light-protection in marine flavobacteria.</title>
        <authorList>
            <person name="Kumagai Y."/>
            <person name="Yoshizawa S."/>
            <person name="Kogure K."/>
            <person name="Iwasaki W."/>
        </authorList>
    </citation>
    <scope>NUCLEOTIDE SEQUENCE [LARGE SCALE GENOMIC DNA]</scope>
    <source>
        <strain evidence="4 5">NBRC 108759</strain>
    </source>
</reference>
<feature type="chain" id="PRO_5015424697" description="Secretion system C-terminal sorting domain-containing protein" evidence="2">
    <location>
        <begin position="20"/>
        <end position="106"/>
    </location>
</feature>
<evidence type="ECO:0000313" key="4">
    <source>
        <dbReference type="EMBL" id="PQJ77873.1"/>
    </source>
</evidence>
<dbReference type="AlphaFoldDB" id="A0A2S7WJW9"/>
<dbReference type="Pfam" id="PF18962">
    <property type="entry name" value="Por_Secre_tail"/>
    <property type="match status" value="1"/>
</dbReference>
<gene>
    <name evidence="4" type="ORF">BTO18_01145</name>
</gene>
<dbReference type="OrthoDB" id="1449234at2"/>
<dbReference type="NCBIfam" id="TIGR04183">
    <property type="entry name" value="Por_Secre_tail"/>
    <property type="match status" value="1"/>
</dbReference>
<sequence>MFKKLLFALFLISTTIAFSQKNSIEKLTAAPNPFTHSTTITFSAVKKSTVIFTVKNVLGKTVYKTNLKTVVGKNSIPFSKGSLKTGIYIYSLQNEKNIISKRIVIK</sequence>
<evidence type="ECO:0000256" key="2">
    <source>
        <dbReference type="SAM" id="SignalP"/>
    </source>
</evidence>
<organism evidence="4 5">
    <name type="scientific">Polaribacter porphyrae</name>
    <dbReference type="NCBI Taxonomy" id="1137780"/>
    <lineage>
        <taxon>Bacteria</taxon>
        <taxon>Pseudomonadati</taxon>
        <taxon>Bacteroidota</taxon>
        <taxon>Flavobacteriia</taxon>
        <taxon>Flavobacteriales</taxon>
        <taxon>Flavobacteriaceae</taxon>
    </lineage>
</organism>